<sequence length="166" mass="17418">MGSFNLTLAALAVLGCGMVVGATSCQSDADCSRGQRCVLHSNFSSSANCESDRRCIAVSSTSCSCEPGFQCRLKDCPSSPYECLVLEHQNTRCGGRNGPKCGTNQVCGYQKTGLTCIKCPCYGTDRAVCVDKQPGVECGPNSIVQVNPDNSYVCKGCASATSVLTR</sequence>
<evidence type="ECO:0000313" key="2">
    <source>
        <dbReference type="EMBL" id="JAP85737.1"/>
    </source>
</evidence>
<keyword evidence="1" id="KW-0732">Signal</keyword>
<proteinExistence type="predicted"/>
<protein>
    <submittedName>
        <fullName evidence="2">Cysteine rich protein</fullName>
    </submittedName>
</protein>
<organism evidence="2">
    <name type="scientific">Rhipicephalus appendiculatus</name>
    <name type="common">Brown ear tick</name>
    <dbReference type="NCBI Taxonomy" id="34631"/>
    <lineage>
        <taxon>Eukaryota</taxon>
        <taxon>Metazoa</taxon>
        <taxon>Ecdysozoa</taxon>
        <taxon>Arthropoda</taxon>
        <taxon>Chelicerata</taxon>
        <taxon>Arachnida</taxon>
        <taxon>Acari</taxon>
        <taxon>Parasitiformes</taxon>
        <taxon>Ixodida</taxon>
        <taxon>Ixodoidea</taxon>
        <taxon>Ixodidae</taxon>
        <taxon>Rhipicephalinae</taxon>
        <taxon>Rhipicephalus</taxon>
        <taxon>Rhipicephalus</taxon>
    </lineage>
</organism>
<name>A0A131Z359_RHIAP</name>
<dbReference type="AlphaFoldDB" id="A0A131Z359"/>
<evidence type="ECO:0000256" key="1">
    <source>
        <dbReference type="SAM" id="SignalP"/>
    </source>
</evidence>
<reference evidence="2" key="1">
    <citation type="journal article" date="2016" name="Ticks Tick Borne Dis.">
        <title>De novo assembly and annotation of the salivary gland transcriptome of Rhipicephalus appendiculatus male and female ticks during blood feeding.</title>
        <authorList>
            <person name="de Castro M.H."/>
            <person name="de Klerk D."/>
            <person name="Pienaar R."/>
            <person name="Latif A.A."/>
            <person name="Rees D.J."/>
            <person name="Mans B.J."/>
        </authorList>
    </citation>
    <scope>NUCLEOTIDE SEQUENCE</scope>
    <source>
        <tissue evidence="2">Salivary glands</tissue>
    </source>
</reference>
<dbReference type="EMBL" id="GEDV01002820">
    <property type="protein sequence ID" value="JAP85737.1"/>
    <property type="molecule type" value="Transcribed_RNA"/>
</dbReference>
<feature type="chain" id="PRO_5007286624" evidence="1">
    <location>
        <begin position="22"/>
        <end position="166"/>
    </location>
</feature>
<accession>A0A131Z359</accession>
<feature type="signal peptide" evidence="1">
    <location>
        <begin position="1"/>
        <end position="21"/>
    </location>
</feature>